<proteinExistence type="predicted"/>
<reference evidence="2 3" key="1">
    <citation type="submission" date="2019-01" db="EMBL/GenBank/DDBJ databases">
        <title>Complete sequence and annotation of the Mycoplasma phocirhinis strain 852T genome.</title>
        <authorList>
            <person name="Frasca S.Jr."/>
            <person name="Kutish G.F."/>
            <person name="Castellanos Gell J."/>
            <person name="Michaels D.L."/>
            <person name="Brown D.R."/>
        </authorList>
    </citation>
    <scope>NUCLEOTIDE SEQUENCE [LARGE SCALE GENOMIC DNA]</scope>
    <source>
        <strain evidence="2 3">852</strain>
    </source>
</reference>
<dbReference type="AlphaFoldDB" id="A0A4P6MM19"/>
<feature type="region of interest" description="Disordered" evidence="1">
    <location>
        <begin position="15"/>
        <end position="36"/>
    </location>
</feature>
<dbReference type="Proteomes" id="UP000289326">
    <property type="component" value="Chromosome"/>
</dbReference>
<dbReference type="RefSeq" id="WP_130429296.1">
    <property type="nucleotide sequence ID" value="NZ_CP034841.1"/>
</dbReference>
<organism evidence="2 3">
    <name type="scientific">Mycoplasmopsis phocirhinis</name>
    <dbReference type="NCBI Taxonomy" id="142650"/>
    <lineage>
        <taxon>Bacteria</taxon>
        <taxon>Bacillati</taxon>
        <taxon>Mycoplasmatota</taxon>
        <taxon>Mycoplasmoidales</taxon>
        <taxon>Metamycoplasmataceae</taxon>
        <taxon>Mycoplasmopsis</taxon>
    </lineage>
</organism>
<name>A0A4P6MM19_9BACT</name>
<keyword evidence="3" id="KW-1185">Reference proteome</keyword>
<gene>
    <name evidence="2" type="ORF">EG856_01070</name>
</gene>
<dbReference type="KEGG" id="mphi:EG856_01070"/>
<evidence type="ECO:0000313" key="2">
    <source>
        <dbReference type="EMBL" id="QBF34518.1"/>
    </source>
</evidence>
<sequence length="790" mass="90348">MQNTAKANIKRLLANGSNPEPYFRENTNRANNNANTDSEYEVASGYVNSRIKYFIDNELKRNLTNQFDAQTQRRFELDPNIATQQQVVDKISEARTLLNAYNALGNLINTRLAGDQNLINKYNVKKDENDKTLAKFNTITQEVNNEITTRRNEAQSILNTIPQRIQNTHPNWNQTITNTNANAGQLNALINELDKFFVITTSSKGRFSTIDLQKVNSKANVDVGLSRIPKVFNGKYLYAVAKLNDNNYIISTPRLAIQTSEDRAKFNSGNGYIFDFPYSKATNKQNGEYHLETIVYSDSQNLNDQQVLTSINKAIRENENNNNYQAFSVIGAAEIVAHNVQATFNYENNLTRDVTIGWRELIQKGAPANVVVSGFKTTGLNFFQNSLKVKLRGTAQTGILRKAETAVFGKRYNTSHNNKALIDDVAEITILNPSINVQNDNLSFSFKLNSLKAGYKYQVEKISIQATPSNRPVAYKEYIWHKDKQNSNILYNQSYTYNQNDTEVPSYVFSLTSSELNKLFSLNKGVTASTNRSAYFSHWYDNQLTGQWITRVYFNNLDMGHFSVLFNYLSSLVPDTQKNYDPNRYYNATFQDVKLNLRQRWIDQISQVLANTFNDISKGNIKFKILNDLTKDYYTGRNNHYGFSTSSVQIGALQPDQVSSDIYRNDSAFLREGAKLLPILGGSTLLRNPGDRSKESNDKLRRFLNTDELNLYALRLSNQLNNEYGFTNAVRDAVNKSGQENIFWYGREKDELRNFILQGNYVTAKEALEWLLDYNEPNFDENLFRSTQIF</sequence>
<dbReference type="EMBL" id="CP034841">
    <property type="protein sequence ID" value="QBF34518.1"/>
    <property type="molecule type" value="Genomic_DNA"/>
</dbReference>
<accession>A0A4P6MM19</accession>
<evidence type="ECO:0000256" key="1">
    <source>
        <dbReference type="SAM" id="MobiDB-lite"/>
    </source>
</evidence>
<evidence type="ECO:0000313" key="3">
    <source>
        <dbReference type="Proteomes" id="UP000289326"/>
    </source>
</evidence>
<protein>
    <submittedName>
        <fullName evidence="2">Uncharacterized protein</fullName>
    </submittedName>
</protein>